<evidence type="ECO:0000313" key="3">
    <source>
        <dbReference type="Proteomes" id="UP000564378"/>
    </source>
</evidence>
<protein>
    <submittedName>
        <fullName evidence="2">Cupin-like domain-containing protein</fullName>
    </submittedName>
</protein>
<keyword evidence="3" id="KW-1185">Reference proteome</keyword>
<accession>A0A842I070</accession>
<dbReference type="Pfam" id="PF13621">
    <property type="entry name" value="Cupin_8"/>
    <property type="match status" value="1"/>
</dbReference>
<name>A0A842I070_9SPHN</name>
<comment type="caution">
    <text evidence="2">The sequence shown here is derived from an EMBL/GenBank/DDBJ whole genome shotgun (WGS) entry which is preliminary data.</text>
</comment>
<gene>
    <name evidence="2" type="ORF">H6P80_05915</name>
</gene>
<dbReference type="AlphaFoldDB" id="A0A842I070"/>
<dbReference type="PANTHER" id="PTHR12461:SF105">
    <property type="entry name" value="HYPOXIA-INDUCIBLE FACTOR 1-ALPHA INHIBITOR"/>
    <property type="match status" value="1"/>
</dbReference>
<organism evidence="2 3">
    <name type="scientific">Parasphingopyxis marina</name>
    <dbReference type="NCBI Taxonomy" id="2761622"/>
    <lineage>
        <taxon>Bacteria</taxon>
        <taxon>Pseudomonadati</taxon>
        <taxon>Pseudomonadota</taxon>
        <taxon>Alphaproteobacteria</taxon>
        <taxon>Sphingomonadales</taxon>
        <taxon>Sphingomonadaceae</taxon>
        <taxon>Parasphingopyxis</taxon>
    </lineage>
</organism>
<dbReference type="SUPFAM" id="SSF51197">
    <property type="entry name" value="Clavaminate synthase-like"/>
    <property type="match status" value="1"/>
</dbReference>
<dbReference type="InterPro" id="IPR041667">
    <property type="entry name" value="Cupin_8"/>
</dbReference>
<dbReference type="Proteomes" id="UP000564378">
    <property type="component" value="Unassembled WGS sequence"/>
</dbReference>
<evidence type="ECO:0000259" key="1">
    <source>
        <dbReference type="PROSITE" id="PS51184"/>
    </source>
</evidence>
<dbReference type="EMBL" id="JACJVJ010000001">
    <property type="protein sequence ID" value="MBC2777154.1"/>
    <property type="molecule type" value="Genomic_DNA"/>
</dbReference>
<dbReference type="RefSeq" id="WP_185800381.1">
    <property type="nucleotide sequence ID" value="NZ_JACJVJ010000001.1"/>
</dbReference>
<reference evidence="2 3" key="1">
    <citation type="submission" date="2020-08" db="EMBL/GenBank/DDBJ databases">
        <title>Draft genome sequence of Parasphingopyxis sp. GrpM-11.</title>
        <authorList>
            <person name="Oh J."/>
            <person name="Roh D.-H."/>
        </authorList>
    </citation>
    <scope>NUCLEOTIDE SEQUENCE [LARGE SCALE GENOMIC DNA]</scope>
    <source>
        <strain evidence="2 3">GrpM-11</strain>
    </source>
</reference>
<proteinExistence type="predicted"/>
<dbReference type="PROSITE" id="PS51184">
    <property type="entry name" value="JMJC"/>
    <property type="match status" value="1"/>
</dbReference>
<dbReference type="SMART" id="SM00558">
    <property type="entry name" value="JmjC"/>
    <property type="match status" value="1"/>
</dbReference>
<feature type="domain" description="JmjC" evidence="1">
    <location>
        <begin position="188"/>
        <end position="353"/>
    </location>
</feature>
<evidence type="ECO:0000313" key="2">
    <source>
        <dbReference type="EMBL" id="MBC2777154.1"/>
    </source>
</evidence>
<dbReference type="Gene3D" id="2.60.120.650">
    <property type="entry name" value="Cupin"/>
    <property type="match status" value="1"/>
</dbReference>
<sequence length="353" mass="40062">MAANPPTLSGLAPLRLSTQSASVMTEELRAEIADRLLQGQVPDDVSRWLSIKGLAPQIIREEMNIATRDPFYRGTIRLQQRQLKRDWQLSLFRRLVELDPAQQAVPVETAIAPEDFRSRYYAANRPALLKGVIDDWPAMMKWSLDYIEGLVSDGTVSVQWGREADPDYERSKAAFKRIMPFATVAERLRSGEPSNDYYVTASNDDENDALLAPLWKDIGSLPGILAPEKERDGFFWMGPQGTITPFHHDLTNNLLCQIAGRKRVKLVASWDAELMKNDRHCFSQWQGEELPAGPPKKNKPRVLEVVLEPGDALFLPVGWWHHVEALDFTIGMSFTNFAWPNDHAEDYRAFGNF</sequence>
<dbReference type="PANTHER" id="PTHR12461">
    <property type="entry name" value="HYPOXIA-INDUCIBLE FACTOR 1 ALPHA INHIBITOR-RELATED"/>
    <property type="match status" value="1"/>
</dbReference>
<dbReference type="InterPro" id="IPR003347">
    <property type="entry name" value="JmjC_dom"/>
</dbReference>